<dbReference type="PANTHER" id="PTHR35788:SF1">
    <property type="entry name" value="EXPORTED PROTEIN"/>
    <property type="match status" value="1"/>
</dbReference>
<reference evidence="2" key="1">
    <citation type="submission" date="2017-02" db="EMBL/GenBank/DDBJ databases">
        <authorList>
            <person name="Varghese N."/>
            <person name="Submissions S."/>
        </authorList>
    </citation>
    <scope>NUCLEOTIDE SEQUENCE [LARGE SCALE GENOMIC DNA]</scope>
    <source>
        <strain evidence="2">ATCC 25662</strain>
    </source>
</reference>
<name>A0A1T4P521_9FIRM</name>
<dbReference type="STRING" id="118967.SAMN02745191_1880"/>
<proteinExistence type="predicted"/>
<dbReference type="AlphaFoldDB" id="A0A1T4P521"/>
<gene>
    <name evidence="1" type="ORF">SAMN02745191_1880</name>
</gene>
<protein>
    <submittedName>
        <fullName evidence="1">Vancomycin resistance protein VanW</fullName>
    </submittedName>
</protein>
<keyword evidence="2" id="KW-1185">Reference proteome</keyword>
<evidence type="ECO:0000313" key="2">
    <source>
        <dbReference type="Proteomes" id="UP000243297"/>
    </source>
</evidence>
<organism evidence="1 2">
    <name type="scientific">Anaerorhabdus furcosa</name>
    <dbReference type="NCBI Taxonomy" id="118967"/>
    <lineage>
        <taxon>Bacteria</taxon>
        <taxon>Bacillati</taxon>
        <taxon>Bacillota</taxon>
        <taxon>Erysipelotrichia</taxon>
        <taxon>Erysipelotrichales</taxon>
        <taxon>Erysipelotrichaceae</taxon>
        <taxon>Anaerorhabdus</taxon>
    </lineage>
</organism>
<dbReference type="Pfam" id="PF04294">
    <property type="entry name" value="VanW"/>
    <property type="match status" value="1"/>
</dbReference>
<accession>A0A1T4P521</accession>
<dbReference type="InterPro" id="IPR052913">
    <property type="entry name" value="Glycopeptide_resist_protein"/>
</dbReference>
<dbReference type="RefSeq" id="WP_200804795.1">
    <property type="nucleotide sequence ID" value="NZ_FUWY01000005.1"/>
</dbReference>
<dbReference type="EMBL" id="FUWY01000005">
    <property type="protein sequence ID" value="SJZ86427.1"/>
    <property type="molecule type" value="Genomic_DNA"/>
</dbReference>
<dbReference type="InterPro" id="IPR007391">
    <property type="entry name" value="Vancomycin_resist_VanW"/>
</dbReference>
<dbReference type="Proteomes" id="UP000243297">
    <property type="component" value="Unassembled WGS sequence"/>
</dbReference>
<dbReference type="NCBIfam" id="NF033128">
    <property type="entry name" value="vanW-gen"/>
    <property type="match status" value="1"/>
</dbReference>
<dbReference type="PANTHER" id="PTHR35788">
    <property type="entry name" value="EXPORTED PROTEIN-RELATED"/>
    <property type="match status" value="1"/>
</dbReference>
<evidence type="ECO:0000313" key="1">
    <source>
        <dbReference type="EMBL" id="SJZ86427.1"/>
    </source>
</evidence>
<sequence>MRKRLTQIFPFLLPIRKKQKLFCFYTKMIFDSKTYSKEFSANYLKNKYYSTSSTLINENTGFDIIYQENKVFNLLLASESINTILIHPNETFSLWNLIRFADKVTPYKEGLTVVNGETIPAYGGGLCQLSNLLFYLFLHSPLTITERHGHRIKEFPEISNDALKGVDATIAEGWLDLKVCNDTNRTFQVGLSMEEGQIIAALYCDKEIEFDYEIQNENLRYYYANNQCIEEVDVVRITRDHKLKCVLSKEKLYTNKCIIGYELPSNLEIEGQKI</sequence>